<keyword evidence="2" id="KW-0325">Glycoprotein</keyword>
<dbReference type="InterPro" id="IPR001747">
    <property type="entry name" value="Vitellogenin_N"/>
</dbReference>
<dbReference type="Pfam" id="PF01347">
    <property type="entry name" value="Vitellogenin_N"/>
    <property type="match status" value="1"/>
</dbReference>
<feature type="transmembrane region" description="Helical" evidence="5">
    <location>
        <begin position="61"/>
        <end position="80"/>
    </location>
</feature>
<gene>
    <name evidence="9" type="primary">LOC114844422</name>
</gene>
<dbReference type="InterPro" id="IPR015816">
    <property type="entry name" value="Vitellinogen_b-sht_N"/>
</dbReference>
<proteinExistence type="predicted"/>
<dbReference type="OrthoDB" id="6484170at2759"/>
<dbReference type="Gene3D" id="2.30.230.10">
    <property type="entry name" value="Lipovitellin, beta-sheet shell regions, chain A"/>
    <property type="match status" value="1"/>
</dbReference>
<dbReference type="SMART" id="SM00638">
    <property type="entry name" value="LPD_N"/>
    <property type="match status" value="1"/>
</dbReference>
<evidence type="ECO:0000256" key="2">
    <source>
        <dbReference type="ARBA" id="ARBA00023180"/>
    </source>
</evidence>
<dbReference type="Gene3D" id="2.20.50.20">
    <property type="entry name" value="Lipovitellin. Chain A, domain 3"/>
    <property type="match status" value="1"/>
</dbReference>
<dbReference type="GO" id="GO:0005319">
    <property type="term" value="F:lipid transporter activity"/>
    <property type="evidence" value="ECO:0007669"/>
    <property type="project" value="InterPro"/>
</dbReference>
<name>A0A6P7KYT7_BETSP</name>
<accession>A0A6P7KYT7</accession>
<dbReference type="PROSITE" id="PS51233">
    <property type="entry name" value="VWFD"/>
    <property type="match status" value="1"/>
</dbReference>
<evidence type="ECO:0000256" key="5">
    <source>
        <dbReference type="SAM" id="Phobius"/>
    </source>
</evidence>
<dbReference type="RefSeq" id="XP_028987617.2">
    <property type="nucleotide sequence ID" value="XM_029131784.3"/>
</dbReference>
<protein>
    <submittedName>
        <fullName evidence="9">Uncharacterized protein LOC114844422 isoform X1</fullName>
    </submittedName>
</protein>
<feature type="domain" description="Vitellogenin" evidence="6">
    <location>
        <begin position="104"/>
        <end position="708"/>
    </location>
</feature>
<feature type="region of interest" description="Disordered" evidence="4">
    <location>
        <begin position="742"/>
        <end position="782"/>
    </location>
</feature>
<keyword evidence="8" id="KW-1185">Reference proteome</keyword>
<feature type="compositionally biased region" description="Basic and acidic residues" evidence="4">
    <location>
        <begin position="753"/>
        <end position="777"/>
    </location>
</feature>
<keyword evidence="5" id="KW-0472">Membrane</keyword>
<reference evidence="9" key="1">
    <citation type="submission" date="2025-08" db="UniProtKB">
        <authorList>
            <consortium name="RefSeq"/>
        </authorList>
    </citation>
    <scope>IDENTIFICATION</scope>
</reference>
<dbReference type="Proteomes" id="UP000515150">
    <property type="component" value="Chromosome 17"/>
</dbReference>
<evidence type="ECO:0000256" key="4">
    <source>
        <dbReference type="SAM" id="MobiDB-lite"/>
    </source>
</evidence>
<dbReference type="SUPFAM" id="SSF56968">
    <property type="entry name" value="Lipovitellin-phosvitin complex, beta-sheet shell regions"/>
    <property type="match status" value="2"/>
</dbReference>
<keyword evidence="5" id="KW-1133">Transmembrane helix</keyword>
<dbReference type="InterPro" id="IPR011030">
    <property type="entry name" value="Lipovitellin_superhlx_dom"/>
</dbReference>
<evidence type="ECO:0000256" key="1">
    <source>
        <dbReference type="ARBA" id="ARBA00022729"/>
    </source>
</evidence>
<dbReference type="Pfam" id="PF21013">
    <property type="entry name" value="LOC400499"/>
    <property type="match status" value="1"/>
</dbReference>
<dbReference type="InterPro" id="IPR048484">
    <property type="entry name" value="LOC400499-like"/>
</dbReference>
<comment type="caution">
    <text evidence="3">Lacks conserved residue(s) required for the propagation of feature annotation.</text>
</comment>
<organism evidence="8 9">
    <name type="scientific">Betta splendens</name>
    <name type="common">Siamese fighting fish</name>
    <dbReference type="NCBI Taxonomy" id="158456"/>
    <lineage>
        <taxon>Eukaryota</taxon>
        <taxon>Metazoa</taxon>
        <taxon>Chordata</taxon>
        <taxon>Craniata</taxon>
        <taxon>Vertebrata</taxon>
        <taxon>Euteleostomi</taxon>
        <taxon>Actinopterygii</taxon>
        <taxon>Neopterygii</taxon>
        <taxon>Teleostei</taxon>
        <taxon>Neoteleostei</taxon>
        <taxon>Acanthomorphata</taxon>
        <taxon>Anabantaria</taxon>
        <taxon>Anabantiformes</taxon>
        <taxon>Anabantoidei</taxon>
        <taxon>Osphronemidae</taxon>
        <taxon>Betta</taxon>
    </lineage>
</organism>
<evidence type="ECO:0000313" key="9">
    <source>
        <dbReference type="RefSeq" id="XP_028987617.2"/>
    </source>
</evidence>
<dbReference type="Gene3D" id="2.20.80.10">
    <property type="entry name" value="Lipovitellin-phosvitin complex, chain A, domain 4"/>
    <property type="match status" value="1"/>
</dbReference>
<dbReference type="Gene3D" id="1.25.10.20">
    <property type="entry name" value="Vitellinogen, superhelical"/>
    <property type="match status" value="1"/>
</dbReference>
<dbReference type="SUPFAM" id="SSF48431">
    <property type="entry name" value="Lipovitellin-phosvitin complex, superhelical domain"/>
    <property type="match status" value="1"/>
</dbReference>
<dbReference type="InterPro" id="IPR015255">
    <property type="entry name" value="Vitellinogen_open_b-sht"/>
</dbReference>
<dbReference type="InterPro" id="IPR001846">
    <property type="entry name" value="VWF_type-D"/>
</dbReference>
<dbReference type="PROSITE" id="PS51211">
    <property type="entry name" value="VITELLOGENIN"/>
    <property type="match status" value="1"/>
</dbReference>
<evidence type="ECO:0000259" key="7">
    <source>
        <dbReference type="PROSITE" id="PS51233"/>
    </source>
</evidence>
<keyword evidence="1" id="KW-0732">Signal</keyword>
<dbReference type="SMART" id="SM01169">
    <property type="entry name" value="DUF1943"/>
    <property type="match status" value="1"/>
</dbReference>
<dbReference type="KEGG" id="bspl:114844422"/>
<dbReference type="Pfam" id="PF00094">
    <property type="entry name" value="VWD"/>
    <property type="match status" value="1"/>
</dbReference>
<evidence type="ECO:0000259" key="6">
    <source>
        <dbReference type="PROSITE" id="PS51211"/>
    </source>
</evidence>
<dbReference type="InParanoid" id="A0A6P7KYT7"/>
<dbReference type="InterPro" id="IPR015819">
    <property type="entry name" value="Lipid_transp_b-sht_shell"/>
</dbReference>
<dbReference type="Pfam" id="PF09172">
    <property type="entry name" value="Vit_open_b-sht"/>
    <property type="match status" value="1"/>
</dbReference>
<dbReference type="PANTHER" id="PTHR37860:SF2">
    <property type="entry name" value="VITELLOGENIN DOMAIN-CONTAINING PROTEIN"/>
    <property type="match status" value="1"/>
</dbReference>
<dbReference type="PANTHER" id="PTHR37860">
    <property type="entry name" value="AGAP008810-PA"/>
    <property type="match status" value="1"/>
</dbReference>
<evidence type="ECO:0000313" key="8">
    <source>
        <dbReference type="Proteomes" id="UP000515150"/>
    </source>
</evidence>
<sequence>MLVAPAWKVFPDWLLRAVRVRVEAHIQVWSFSGCEQCSVFISLTCGGSEAGSQTDLQRRGVAMAVALLWLFYLLIALLPADCFQGEPHLCDSSCAGLPAPDLSFQRGVRYTYRYSTTVTTSLHGSNAGRNGLALDCVVDIDVVSKCHLMMQIRNPQIKRLSPQKEHSVQRLKSLRESLERTRLKFSLRRGKVTALCLQEGEQVWALNIKRALLSMLQTSRTASKQELQKETDVYGTCTSRYERQGAVLLKTRDLKQCQESRLANLWPRSVVLSEDTPVQTELHCVQRSGSTVMEEVNCTEAVSVATWSKAPGHLKTQTVSTLLLLRAQPGAPSGAESLNGGALTDLTFEEEGAPRERKFRNSTPLQASQTVRRLCSTTSDLQRTSQEFLQLTFQLRDLTLSQLKMLWQEVSFKCRNDWQPLLDALPVCGSENCLVLLTDLIRNKEVEEEQARSFLTTIALAPHPSPQIIDSINALLEVPELQTKALLAGSSLVYQVCQRSQTPCDKLPHVQTFLKTLWETLKEGCEKPARLTEVLYGLKSVGNAGLSAQTFIPLLNRCVLGHSTTLQLRLAAVQAFRRFPCSADRSVLLQLYRSSQEDPEVRIAAYQQLMRCPDQNIFTVVRITLRNETSSQVGSYVWNHLKNILRSEDPMKQSLIESLPDDIISRDFEAEFLKYSSYSDYTFATGMGIINLETSLIFSSKSFLPRSASANLTLYFYGRAHNLLEVDLHVENAESLMKNIFGHQTPDSDEESANQKHEKEARRTRRRTDDDNRKGKETCSSSTNSFITQAKAMLSGRRRTEENSPRCWVAVKVFGNELSTFTCEDLHRQIDQLSLSMAGLAVKLLKGHEVQLNHRAVPMSDQLILPSLSGLPIKMGINMTSLVSLRLKGNVNYRDTSHFSLTGHVKPTVYVGLSVRMGVDGALGQAALDWVSELRSSTSLDGSVQLQEGRDARVMLNTPEDVMDVISLSSHVFQLSGDHREEIKGPKYRVEKTTCTPKAWSKMVGWQLCSNSSYPSLSTGVLLPPPGPVHFSLRLLKLDRGLRYYLLEAAYSLLPQRGTWFPREVSIHLLLATPQSSISRDMSLDLAFSPHRLLLRMAHPLKTIHIQGQMEQEGKIKSGKLELIIDGVSYYIMGLVDAQMLLSDHRTRYHLEAKMAADRHPMILSANVTRELGRKTSFSATVKNVFRDTMSLSVALERRRDSSSRQYSLEAETLLPGVLGSRMLGLMEHKGSVWSSALRLKYGLGGDARHLRHECYTSQRMRSERDANRTYIMRADHEFYCSNTAPINHKMHLRHEESPRHVKSSLELSYGEHWDEINNKCKLQLSQSLRNQSTPNHTSYALEFSLQMPEKNLNYRTQLLHSHLRQFGSESSTHLKINYNNQMPLVAGLHWKSNLIDPLQRKWEGTFNMDTPWLYIYTTHKLNQLQQHTLQLTSELTASKWLTIRNLVLEGFYRDRGREREARLELYTPAATYVQTGGWCMVGKWSVKVSCSLSSLWTPPLRGDISLEASKSSHTLQMSSSLGKHNISIAAALSNVDKNLKKRQVTLKATLSKPKSSPAELDFEGAVQELRKDKKMYQKTAVLKLRQPFHTFPQNLLLRETFTVDLLKGLYVLESKGIFSDSREVIHTLTLGYRPHSPFICSALVHPFNSDTVPSDSEMCVTVSSNQTQKDMQGRLRVGSKDRLTFFGQVQLNPSQSSHQSVKVKANFTHQLQLQLPASALMEGDVHWKSKNNTDFDYQTRGKLRIERQECQLSLHLNGTSGRVGLYSSLRHPFKSKLPKTLEVKATAGLCAVSGTGSSSVHVRADGKDRVKLDAQMSHFHHSQDRGVGIKMNLSQSLLPVATDLHLNMAANMSSDSVSLHGSYTQGRKALLAQMKGSLKNTRGLQLAVSGDLRHSMASLAILPAALGLDGALAQSDTLTEGQLRVRVMDTVYCVELRHQEDPAETPDRLEDEGMLGEKSHEARDWLCVWSGEENLCVNVSRQHWNQGRGEIHTRLSHSFQKLNATGLPANSSAQMRWTLDSNTLSVTAELQAGPEHLTAEFTGGRTDHLMPRWECFSNLQHQVKVLLDRGLPSSLQTKAHYQSEAAGLNTGLDLVIEDVRTASVLFSIGSKNSTALMVMSLWQQMKLLQGLIPTSLQMNCTGDATADRLSARCYGNVSGHPVEVRMSRSHRPHRRLCYGLSLAYVSLGAQAKGCYSPNGHTELRTNLTHSSELLRRLLGIPTKCGLRLLLRPGPQRKSLGVSLVAGPWKMDSSVGLRVERPGLYGWHGLLDYGTPSVAHKAEVKGQVRLKSLCHIWADVSVMWDSVISSLLLSVQCKGVGKLVWVQATDIQGGVTHRTVLTIRGQAAEDGLKGSLALVSGQDSLQCLLSVLLKDQKAEVSWILHHNWASVALIMPKRVELQGSGQLLSTSFSGSARLSCDARVAQMDVTWERSNSFRVVLHQNTASAASPGLLIVSVLSTGSRVQLEVEGDACSLLLLTNQHAGAEDGRTSWSVYAQQRCDLMKTVLPPQSSIDISVSRSGSSTSVSTVLQAEGKQNASLMLHLAHQPSLTVRASLQNSIDRMLRLGFPSRGEVSLNASTQHGVWVGLELGNCYIQGGFVKNKDTEGEQTSYSVTGTNSCPALQGTVLPVFVTLQGFLSVAPCSLMLTSSLRADNRSLSLDLSRSCRPQHLSGSLAHSFPALKRHGLPPVLNIEATSGGASQVNSLFVKVGTCHIRANRDTESKTQTKWLWSLESRCPLLQTQLNGSVSQDPDGSWIAEVETVLQEKRAFLRLNARPWPELSVEGQFSHNLPALRGLPERSTIKVTSRVGKQQHDSEALVQMDECAIRARGALVSQPGLQGSLAYHNNCSVIQEWGSPGRMLVSGSLLVSPASAISEVAMTIDDTGLQGLVALKKTKDQHEASLYLNHSALPLKKLGLPLKTALTLNSGSHSNGSYFYIFKANAGAQMITHELTVLKASKTIRVNGNLRHTVSYLKTVGFPANNSLQVELGSAEGKTLTLQSQFGGQQAGLRVKMRAVSMTKDLRGGMWHSWRWLQDRGVPLKVEGLCSIQGVFSQLQSRAQLTVDSHKLLTSGFNVSTADGRLAVHVSFSPPPSNRTQAPDSLDAALAAQYKGPLWSASVDVTRPDWRVRMMGDLGGHGGSKDARITLRHTVQGQTSPTLQVEAWGRLTESQLRCSMAVNPELSSSLALIIQGHHLPHSKDLMVKVVQNIPKISLYLPSQLNVRSQLNQTQSSVTGLVEVSSGRRSLWALGELAAIGGGYRQAVELKHSYPQLKPLPRNVAVRTVYEGRDWTYQVQHGAVWGNQEFSLSGIYSAPATLEMGNHTLKVHIKCVPRWTSLDVTLERSLRGRLDAVLLGWTRHGRPEQVSALSSWSHSEDLNETKLELRQPFSSTLSQVSFDAHSSKRGKQSSHQASLSWNSTVPTNISLSLNQQWRNTSSRGQACAVFSTQQMVSFVKGCVSVGQEGNSYSQNAALTWENKSVTQGMTYQKGPRGLHSLQVDVELDRVSPAPCPSHTLLVNVQTNLRDHLEHTVQLGLCPPQPTLSWAGSHRVNAGRELFYTQSRLSVTGRPNQCSLTLVLTNSSTAQCTNMSLFSESRMGNWSVQVGGSALSWHRGSGLQVQAALDQREKIWLSGMLEGPCLQATAGYMNDSGPDEVLTVAACARTNRTFALEVQKKVNSSKPETLGSLSVGSAQQKLVLKASGCAESLTSAETRLHGLISHMQKRLLERIKRVQRLLAEFRVQSTDGDVLQQLIALPLDASQCVEAVLSQRGRGLLAPWQSSFLRRTVTDSLPRFLRQLHNASLLGQQELRKPLATLAGVYQDVKGQRLEALWKQPLSLWTEMLVEVVSALLGNPQLKPLVQAGVGTLSAAVEVAGQHSYQWMEARLATALSGLRKRLASVYKLSPSECSVTVSVPLPPIPWSRVSEAGLVEILLEEWLLRPLQTVATIRPTAELYHLKRKLMDGPFIHQALLVADQFVVTFDGHLFELPAPCPLVMAQSVNANPSFTLLLASDSQNLLLVEMNNSTISIQRSGQVKTNCSNTVTHSFHSDSGVDVRRGANFVHVSNQGGVSVSCDLPLELCSFTTDGWLHGSSTGLFGTNDNEAGNDFLLPDGSRAENLDSFFHSWQVNPECVGPRRATQRSSETTTSPFNCEHLFSSPDSPLSSCFRVVDPGQFLSVCEPSSSRAPCRLAAAFVHLCRQNYVPLEVPVQCLKV</sequence>
<evidence type="ECO:0000256" key="3">
    <source>
        <dbReference type="PROSITE-ProRule" id="PRU00557"/>
    </source>
</evidence>
<dbReference type="InterPro" id="IPR015817">
    <property type="entry name" value="Vitellinogen_open_b-sht_sub1"/>
</dbReference>
<dbReference type="GeneID" id="114844422"/>
<keyword evidence="5" id="KW-0812">Transmembrane</keyword>
<feature type="domain" description="VWFD" evidence="7">
    <location>
        <begin position="3971"/>
        <end position="4136"/>
    </location>
</feature>
<dbReference type="SMART" id="SM00216">
    <property type="entry name" value="VWD"/>
    <property type="match status" value="1"/>
</dbReference>